<reference evidence="1 2" key="1">
    <citation type="submission" date="2018-06" db="EMBL/GenBank/DDBJ databases">
        <title>Streptacidiphilus pinicola sp. nov., isolated from pine grove soil.</title>
        <authorList>
            <person name="Roh S.G."/>
            <person name="Park S."/>
            <person name="Kim M.-K."/>
            <person name="Yun B.-R."/>
            <person name="Park J."/>
            <person name="Kim M.J."/>
            <person name="Kim Y.S."/>
            <person name="Kim S.B."/>
        </authorList>
    </citation>
    <scope>NUCLEOTIDE SEQUENCE [LARGE SCALE GENOMIC DNA]</scope>
    <source>
        <strain evidence="1 2">MMS16-CNU450</strain>
    </source>
</reference>
<dbReference type="Proteomes" id="UP000248889">
    <property type="component" value="Unassembled WGS sequence"/>
</dbReference>
<keyword evidence="2" id="KW-1185">Reference proteome</keyword>
<dbReference type="EMBL" id="QKYN01000045">
    <property type="protein sequence ID" value="RAG85277.1"/>
    <property type="molecule type" value="Genomic_DNA"/>
</dbReference>
<dbReference type="RefSeq" id="WP_111501037.1">
    <property type="nucleotide sequence ID" value="NZ_QKYN01000045.1"/>
</dbReference>
<proteinExistence type="predicted"/>
<comment type="caution">
    <text evidence="1">The sequence shown here is derived from an EMBL/GenBank/DDBJ whole genome shotgun (WGS) entry which is preliminary data.</text>
</comment>
<name>A0A2X0IKX9_9ACTN</name>
<evidence type="ECO:0000313" key="1">
    <source>
        <dbReference type="EMBL" id="RAG85277.1"/>
    </source>
</evidence>
<evidence type="ECO:0000313" key="2">
    <source>
        <dbReference type="Proteomes" id="UP000248889"/>
    </source>
</evidence>
<protein>
    <submittedName>
        <fullName evidence="1">SUKH-3 domain containing protein</fullName>
    </submittedName>
</protein>
<dbReference type="InterPro" id="IPR025850">
    <property type="entry name" value="SUKH-3"/>
</dbReference>
<sequence>MQARFPADVASALAKAGWYPDRSRRPMAEAWAEQLSAYVSPEGHVHTVFPAALEAWAEFGEIAVSLDGPGIEVARTPFVVDPLRGLHQPRTLADLGRSLELPVAPLGEERDGAALLAIDAVGRVYSLDHAGEWFLGHTMDQAMTVLINGLRAERLRFLTDALQA</sequence>
<gene>
    <name evidence="1" type="ORF">DN069_12625</name>
</gene>
<organism evidence="1 2">
    <name type="scientific">Streptacidiphilus pinicola</name>
    <dbReference type="NCBI Taxonomy" id="2219663"/>
    <lineage>
        <taxon>Bacteria</taxon>
        <taxon>Bacillati</taxon>
        <taxon>Actinomycetota</taxon>
        <taxon>Actinomycetes</taxon>
        <taxon>Kitasatosporales</taxon>
        <taxon>Streptomycetaceae</taxon>
        <taxon>Streptacidiphilus</taxon>
    </lineage>
</organism>
<accession>A0A2X0IKX9</accession>
<dbReference type="AlphaFoldDB" id="A0A2X0IKX9"/>
<dbReference type="Pfam" id="PF14433">
    <property type="entry name" value="SUKH-3"/>
    <property type="match status" value="1"/>
</dbReference>
<dbReference type="OrthoDB" id="4552872at2"/>